<keyword evidence="2" id="KW-0560">Oxidoreductase</keyword>
<evidence type="ECO:0000256" key="2">
    <source>
        <dbReference type="ARBA" id="ARBA00023002"/>
    </source>
</evidence>
<dbReference type="PANTHER" id="PTHR42879:SF2">
    <property type="entry name" value="3-OXOACYL-[ACYL-CARRIER-PROTEIN] REDUCTASE FABG"/>
    <property type="match status" value="1"/>
</dbReference>
<dbReference type="RefSeq" id="WP_092195704.1">
    <property type="nucleotide sequence ID" value="NZ_FOND01000003.1"/>
</dbReference>
<dbReference type="STRING" id="1798228.SAMN05216574_103144"/>
<dbReference type="Gene3D" id="3.40.50.720">
    <property type="entry name" value="NAD(P)-binding Rossmann-like Domain"/>
    <property type="match status" value="1"/>
</dbReference>
<dbReference type="OrthoDB" id="517007at2"/>
<dbReference type="InterPro" id="IPR057326">
    <property type="entry name" value="KR_dom"/>
</dbReference>
<organism evidence="4 5">
    <name type="scientific">Blastococcus tunisiensis</name>
    <dbReference type="NCBI Taxonomy" id="1798228"/>
    <lineage>
        <taxon>Bacteria</taxon>
        <taxon>Bacillati</taxon>
        <taxon>Actinomycetota</taxon>
        <taxon>Actinomycetes</taxon>
        <taxon>Geodermatophilales</taxon>
        <taxon>Geodermatophilaceae</taxon>
        <taxon>Blastococcus</taxon>
    </lineage>
</organism>
<accession>A0A1I1ZV07</accession>
<evidence type="ECO:0000256" key="1">
    <source>
        <dbReference type="ARBA" id="ARBA00006484"/>
    </source>
</evidence>
<dbReference type="EMBL" id="FOND01000003">
    <property type="protein sequence ID" value="SFE35208.1"/>
    <property type="molecule type" value="Genomic_DNA"/>
</dbReference>
<reference evidence="5" key="1">
    <citation type="submission" date="2016-10" db="EMBL/GenBank/DDBJ databases">
        <authorList>
            <person name="Varghese N."/>
            <person name="Submissions S."/>
        </authorList>
    </citation>
    <scope>NUCLEOTIDE SEQUENCE [LARGE SCALE GENOMIC DNA]</scope>
    <source>
        <strain evidence="5">DSM 46838</strain>
    </source>
</reference>
<dbReference type="PROSITE" id="PS00061">
    <property type="entry name" value="ADH_SHORT"/>
    <property type="match status" value="1"/>
</dbReference>
<dbReference type="GO" id="GO:0032787">
    <property type="term" value="P:monocarboxylic acid metabolic process"/>
    <property type="evidence" value="ECO:0007669"/>
    <property type="project" value="UniProtKB-ARBA"/>
</dbReference>
<dbReference type="Proteomes" id="UP000198589">
    <property type="component" value="Unassembled WGS sequence"/>
</dbReference>
<dbReference type="PRINTS" id="PR00080">
    <property type="entry name" value="SDRFAMILY"/>
</dbReference>
<dbReference type="SMART" id="SM00822">
    <property type="entry name" value="PKS_KR"/>
    <property type="match status" value="1"/>
</dbReference>
<keyword evidence="5" id="KW-1185">Reference proteome</keyword>
<name>A0A1I1ZV07_9ACTN</name>
<dbReference type="InterPro" id="IPR002347">
    <property type="entry name" value="SDR_fam"/>
</dbReference>
<dbReference type="InterPro" id="IPR050259">
    <property type="entry name" value="SDR"/>
</dbReference>
<comment type="similarity">
    <text evidence="1">Belongs to the short-chain dehydrogenases/reductases (SDR) family.</text>
</comment>
<dbReference type="NCBIfam" id="NF009466">
    <property type="entry name" value="PRK12826.1-2"/>
    <property type="match status" value="1"/>
</dbReference>
<dbReference type="AlphaFoldDB" id="A0A1I1ZV07"/>
<dbReference type="InterPro" id="IPR020904">
    <property type="entry name" value="Sc_DH/Rdtase_CS"/>
</dbReference>
<dbReference type="PANTHER" id="PTHR42879">
    <property type="entry name" value="3-OXOACYL-(ACYL-CARRIER-PROTEIN) REDUCTASE"/>
    <property type="match status" value="1"/>
</dbReference>
<sequence>MSTGRLSGRVAVVTGGGQGIGRGIALRYAEEGAKIAVADINIDNAKAVSDEITAAGGTAIAVVNDVASRQSVNDAAQRIASELGPIEILVANAGVTRPAMLWKMTDQQWSDVMDTHLNGSFYWLQAVVDGMRAGKWGRVIFTTSAAGIQGTIGQINYSVAKSGLLGMTRSAARELAGDNIIVNAVAPAAATPMTEKIRTEERFSTKYLAEIPLHRWAEPDEIAGAYVFLASEEVSYMTGQVLSVDGGRVMMR</sequence>
<protein>
    <submittedName>
        <fullName evidence="4">3-oxoacyl-[acyl-carrier protein] reductase</fullName>
    </submittedName>
</protein>
<dbReference type="SUPFAM" id="SSF51735">
    <property type="entry name" value="NAD(P)-binding Rossmann-fold domains"/>
    <property type="match status" value="1"/>
</dbReference>
<dbReference type="FunFam" id="3.40.50.720:FF:000173">
    <property type="entry name" value="3-oxoacyl-[acyl-carrier protein] reductase"/>
    <property type="match status" value="1"/>
</dbReference>
<dbReference type="Pfam" id="PF13561">
    <property type="entry name" value="adh_short_C2"/>
    <property type="match status" value="1"/>
</dbReference>
<dbReference type="PRINTS" id="PR00081">
    <property type="entry name" value="GDHRDH"/>
</dbReference>
<evidence type="ECO:0000313" key="5">
    <source>
        <dbReference type="Proteomes" id="UP000198589"/>
    </source>
</evidence>
<gene>
    <name evidence="4" type="ORF">SAMN05216574_103144</name>
</gene>
<evidence type="ECO:0000259" key="3">
    <source>
        <dbReference type="SMART" id="SM00822"/>
    </source>
</evidence>
<dbReference type="GO" id="GO:0016491">
    <property type="term" value="F:oxidoreductase activity"/>
    <property type="evidence" value="ECO:0007669"/>
    <property type="project" value="UniProtKB-KW"/>
</dbReference>
<proteinExistence type="inferred from homology"/>
<feature type="domain" description="Ketoreductase" evidence="3">
    <location>
        <begin position="9"/>
        <end position="191"/>
    </location>
</feature>
<evidence type="ECO:0000313" key="4">
    <source>
        <dbReference type="EMBL" id="SFE35208.1"/>
    </source>
</evidence>
<dbReference type="InterPro" id="IPR036291">
    <property type="entry name" value="NAD(P)-bd_dom_sf"/>
</dbReference>